<evidence type="ECO:0000313" key="2">
    <source>
        <dbReference type="Proteomes" id="UP000024635"/>
    </source>
</evidence>
<protein>
    <submittedName>
        <fullName evidence="1">Uncharacterized protein</fullName>
    </submittedName>
</protein>
<proteinExistence type="predicted"/>
<evidence type="ECO:0000313" key="1">
    <source>
        <dbReference type="EMBL" id="EYC35746.1"/>
    </source>
</evidence>
<comment type="caution">
    <text evidence="1">The sequence shown here is derived from an EMBL/GenBank/DDBJ whole genome shotgun (WGS) entry which is preliminary data.</text>
</comment>
<dbReference type="Proteomes" id="UP000024635">
    <property type="component" value="Unassembled WGS sequence"/>
</dbReference>
<organism evidence="1 2">
    <name type="scientific">Ancylostoma ceylanicum</name>
    <dbReference type="NCBI Taxonomy" id="53326"/>
    <lineage>
        <taxon>Eukaryota</taxon>
        <taxon>Metazoa</taxon>
        <taxon>Ecdysozoa</taxon>
        <taxon>Nematoda</taxon>
        <taxon>Chromadorea</taxon>
        <taxon>Rhabditida</taxon>
        <taxon>Rhabditina</taxon>
        <taxon>Rhabditomorpha</taxon>
        <taxon>Strongyloidea</taxon>
        <taxon>Ancylostomatidae</taxon>
        <taxon>Ancylostomatinae</taxon>
        <taxon>Ancylostoma</taxon>
    </lineage>
</organism>
<gene>
    <name evidence="1" type="primary">Acey_s0990.g3309</name>
    <name evidence="1" type="ORF">Y032_0990g3309</name>
</gene>
<keyword evidence="2" id="KW-1185">Reference proteome</keyword>
<dbReference type="EMBL" id="JARK01000590">
    <property type="protein sequence ID" value="EYC35746.1"/>
    <property type="molecule type" value="Genomic_DNA"/>
</dbReference>
<sequence>MKSGVYLFGASCETGNWKVCICQPLKSYAKPTEWQKSLCQHTHTHTHKLISNKGCCKIDVGFRQLTSIVVTRQKLKFFCLFSIHLNKHIFAIGLPSFCSIRPEAKLFGPREIGEIVLS</sequence>
<name>A0A016W822_9BILA</name>
<reference evidence="2" key="1">
    <citation type="journal article" date="2015" name="Nat. Genet.">
        <title>The genome and transcriptome of the zoonotic hookworm Ancylostoma ceylanicum identify infection-specific gene families.</title>
        <authorList>
            <person name="Schwarz E.M."/>
            <person name="Hu Y."/>
            <person name="Antoshechkin I."/>
            <person name="Miller M.M."/>
            <person name="Sternberg P.W."/>
            <person name="Aroian R.V."/>
        </authorList>
    </citation>
    <scope>NUCLEOTIDE SEQUENCE</scope>
    <source>
        <strain evidence="2">HY135</strain>
    </source>
</reference>
<dbReference type="AlphaFoldDB" id="A0A016W822"/>
<accession>A0A016W822</accession>